<reference evidence="9" key="1">
    <citation type="submission" date="2011-07" db="EMBL/GenBank/DDBJ databases">
        <authorList>
            <consortium name="Caenorhabditis brenneri Sequencing and Analysis Consortium"/>
            <person name="Wilson R.K."/>
        </authorList>
    </citation>
    <scope>NUCLEOTIDE SEQUENCE [LARGE SCALE GENOMIC DNA]</scope>
    <source>
        <strain evidence="9">PB2801</strain>
    </source>
</reference>
<dbReference type="AlphaFoldDB" id="G0P6K0"/>
<dbReference type="HOGENOM" id="CLU_385978_0_0_1"/>
<feature type="compositionally biased region" description="Basic and acidic residues" evidence="6">
    <location>
        <begin position="600"/>
        <end position="614"/>
    </location>
</feature>
<dbReference type="OMA" id="WFYMAVE"/>
<dbReference type="FunFam" id="1.10.510.10:FF:001336">
    <property type="entry name" value="Serine/threonine-protein kinase spe-6"/>
    <property type="match status" value="1"/>
</dbReference>
<dbReference type="STRING" id="135651.G0P6K0"/>
<evidence type="ECO:0000259" key="7">
    <source>
        <dbReference type="PROSITE" id="PS50011"/>
    </source>
</evidence>
<dbReference type="eggNOG" id="KOG1164">
    <property type="taxonomic scope" value="Eukaryota"/>
</dbReference>
<protein>
    <recommendedName>
        <fullName evidence="7">Protein kinase domain-containing protein</fullName>
    </recommendedName>
</protein>
<feature type="compositionally biased region" description="Basic and acidic residues" evidence="6">
    <location>
        <begin position="578"/>
        <end position="588"/>
    </location>
</feature>
<feature type="domain" description="Protein kinase" evidence="7">
    <location>
        <begin position="27"/>
        <end position="303"/>
    </location>
</feature>
<dbReference type="GO" id="GO:0004674">
    <property type="term" value="F:protein serine/threonine kinase activity"/>
    <property type="evidence" value="ECO:0007669"/>
    <property type="project" value="UniProtKB-KW"/>
</dbReference>
<evidence type="ECO:0000256" key="3">
    <source>
        <dbReference type="ARBA" id="ARBA00022741"/>
    </source>
</evidence>
<feature type="region of interest" description="Disordered" evidence="6">
    <location>
        <begin position="554"/>
        <end position="637"/>
    </location>
</feature>
<dbReference type="InterPro" id="IPR000719">
    <property type="entry name" value="Prot_kinase_dom"/>
</dbReference>
<evidence type="ECO:0000256" key="1">
    <source>
        <dbReference type="ARBA" id="ARBA00022527"/>
    </source>
</evidence>
<feature type="compositionally biased region" description="Basic and acidic residues" evidence="6">
    <location>
        <begin position="676"/>
        <end position="685"/>
    </location>
</feature>
<dbReference type="SMART" id="SM00220">
    <property type="entry name" value="S_TKc"/>
    <property type="match status" value="1"/>
</dbReference>
<name>G0P6K0_CAEBE</name>
<evidence type="ECO:0000256" key="6">
    <source>
        <dbReference type="SAM" id="MobiDB-lite"/>
    </source>
</evidence>
<dbReference type="GO" id="GO:0005524">
    <property type="term" value="F:ATP binding"/>
    <property type="evidence" value="ECO:0007669"/>
    <property type="project" value="UniProtKB-KW"/>
</dbReference>
<feature type="region of interest" description="Disordered" evidence="6">
    <location>
        <begin position="670"/>
        <end position="716"/>
    </location>
</feature>
<dbReference type="InterPro" id="IPR011009">
    <property type="entry name" value="Kinase-like_dom_sf"/>
</dbReference>
<keyword evidence="4" id="KW-0418">Kinase</keyword>
<dbReference type="Pfam" id="PF00069">
    <property type="entry name" value="Pkinase"/>
    <property type="match status" value="1"/>
</dbReference>
<feature type="compositionally biased region" description="Gly residues" evidence="6">
    <location>
        <begin position="692"/>
        <end position="702"/>
    </location>
</feature>
<keyword evidence="1" id="KW-0723">Serine/threonine-protein kinase</keyword>
<dbReference type="FunCoup" id="G0P6K0">
    <property type="interactions" value="292"/>
</dbReference>
<dbReference type="CDD" id="cd14017">
    <property type="entry name" value="STKc_TTBK"/>
    <property type="match status" value="1"/>
</dbReference>
<keyword evidence="9" id="KW-1185">Reference proteome</keyword>
<dbReference type="PROSITE" id="PS50011">
    <property type="entry name" value="PROTEIN_KINASE_DOM"/>
    <property type="match status" value="1"/>
</dbReference>
<evidence type="ECO:0000313" key="9">
    <source>
        <dbReference type="Proteomes" id="UP000008068"/>
    </source>
</evidence>
<organism evidence="9">
    <name type="scientific">Caenorhabditis brenneri</name>
    <name type="common">Nematode worm</name>
    <dbReference type="NCBI Taxonomy" id="135651"/>
    <lineage>
        <taxon>Eukaryota</taxon>
        <taxon>Metazoa</taxon>
        <taxon>Ecdysozoa</taxon>
        <taxon>Nematoda</taxon>
        <taxon>Chromadorea</taxon>
        <taxon>Rhabditida</taxon>
        <taxon>Rhabditina</taxon>
        <taxon>Rhabditomorpha</taxon>
        <taxon>Rhabditoidea</taxon>
        <taxon>Rhabditidae</taxon>
        <taxon>Peloderinae</taxon>
        <taxon>Caenorhabditis</taxon>
    </lineage>
</organism>
<keyword evidence="2" id="KW-0808">Transferase</keyword>
<dbReference type="Gene3D" id="1.10.510.10">
    <property type="entry name" value="Transferase(Phosphotransferase) domain 1"/>
    <property type="match status" value="1"/>
</dbReference>
<dbReference type="InterPro" id="IPR050235">
    <property type="entry name" value="CK1_Ser-Thr_kinase"/>
</dbReference>
<evidence type="ECO:0000256" key="5">
    <source>
        <dbReference type="ARBA" id="ARBA00022840"/>
    </source>
</evidence>
<proteinExistence type="predicted"/>
<keyword evidence="3" id="KW-0547">Nucleotide-binding</keyword>
<accession>G0P6K0</accession>
<dbReference type="EMBL" id="GL380099">
    <property type="protein sequence ID" value="EGT46474.1"/>
    <property type="molecule type" value="Genomic_DNA"/>
</dbReference>
<gene>
    <name evidence="8" type="ORF">CAEBREN_08996</name>
</gene>
<dbReference type="PANTHER" id="PTHR11909">
    <property type="entry name" value="CASEIN KINASE-RELATED"/>
    <property type="match status" value="1"/>
</dbReference>
<keyword evidence="5" id="KW-0067">ATP-binding</keyword>
<dbReference type="Proteomes" id="UP000008068">
    <property type="component" value="Unassembled WGS sequence"/>
</dbReference>
<sequence length="716" mass="81111">MSEPLRDSRGMPQPGFIIEHQNSDHKWKVLRNIYSGPFSDVYVVADTVTNEKYAMKCERQEGNSRPVLKLDVMVLMATKGLKGFPNFVAAGRTEVYRYCIMQLVGPDLGRLRRTRPERRFSLPTALQILGQTLRRLEDLHNCGWLCRDVKAPNFCIGIGENESTVYILDFGFARKFVDKEGKIIPPRSAAALMGTFQYCAVSAHSHKDQCARDDLESWFYMAVELLKGPLPWANIDGHKNHKLIGDAKMEIRNEPARSEFFEGVPRQFNEILTILDATSFFDRPNYTKLGELLAEAAAEHKVTLKEPLDWQNNERMQQKAIFVGELGESHEASAKLDAKDNPNESMDIEFDDHPKETLSKSISAEKACACAWFISTCLAQTPRMVLRKYSRSIFEKEKIKAQVLSHQDPAGTELAYHVAKGGNVLATFEKLKREVMDIHFASLFQKSDMRIAPVMSYECKCDKNESEIKFMTDMHGKVNIVLKLVQQPKSVLYPNKPTGKFIRISIGKKIPPNEKLKESFDQFMNSGGLLIEFIIDTISPVLLKIKQKEKEPYIRKNSRCDNKRKNKKQNSDGPRAFSGKERAPRNFESKNAGFNPRGGPQERHNSRTRGDPIPRRNPQTNMTRGLKPNYTRDNSENAPIYSDARKFVGGPFPSGQRVDLLSLFNRSNVFLPQKHLPQDDRDAKPKRSRSQRGGGRGGGGRAPSGSDGADWRNPIS</sequence>
<evidence type="ECO:0000313" key="8">
    <source>
        <dbReference type="EMBL" id="EGT46474.1"/>
    </source>
</evidence>
<feature type="compositionally biased region" description="Basic and acidic residues" evidence="6">
    <location>
        <begin position="554"/>
        <end position="563"/>
    </location>
</feature>
<dbReference type="InterPro" id="IPR047916">
    <property type="entry name" value="TTBK_Asator-like_STKc"/>
</dbReference>
<evidence type="ECO:0000256" key="4">
    <source>
        <dbReference type="ARBA" id="ARBA00022777"/>
    </source>
</evidence>
<dbReference type="SUPFAM" id="SSF56112">
    <property type="entry name" value="Protein kinase-like (PK-like)"/>
    <property type="match status" value="1"/>
</dbReference>
<dbReference type="InParanoid" id="G0P6K0"/>
<dbReference type="OrthoDB" id="5979581at2759"/>
<evidence type="ECO:0000256" key="2">
    <source>
        <dbReference type="ARBA" id="ARBA00022679"/>
    </source>
</evidence>